<evidence type="ECO:0000313" key="2">
    <source>
        <dbReference type="EMBL" id="CAF1710105.1"/>
    </source>
</evidence>
<name>A0A816ISJ1_BRANA</name>
<gene>
    <name evidence="2" type="ORF">DARMORV10_C03P78400.1</name>
</gene>
<dbReference type="EMBL" id="HG994367">
    <property type="protein sequence ID" value="CAF1710105.1"/>
    <property type="molecule type" value="Genomic_DNA"/>
</dbReference>
<proteinExistence type="predicted"/>
<sequence length="229" mass="26471">MVNGCEGTESSNAATAKTPEPSGRPQQKGSYVFYIIKLDLVYLKECNLYIYVSWWLYCVKERLSGDQFEELKAFIDIVPLNSLSSSLMMPGMIRKVVREWVSDMLLIDGKSTLIQALINVSVYLLQQRFYVRRSSTNFRFPGSPFAIRFIEQTMYVQIAESVYGEASEKSIEKKVIAEQDAFKKGLQAFHWKDYWQYIPVHVLCLEEIIHLAKRKKKGKGRSYGYDNDV</sequence>
<evidence type="ECO:0000256" key="1">
    <source>
        <dbReference type="SAM" id="MobiDB-lite"/>
    </source>
</evidence>
<accession>A0A816ISJ1</accession>
<dbReference type="AlphaFoldDB" id="A0A816ISJ1"/>
<feature type="region of interest" description="Disordered" evidence="1">
    <location>
        <begin position="1"/>
        <end position="26"/>
    </location>
</feature>
<protein>
    <submittedName>
        <fullName evidence="2">(rape) hypothetical protein</fullName>
    </submittedName>
</protein>
<reference evidence="2" key="1">
    <citation type="submission" date="2021-01" db="EMBL/GenBank/DDBJ databases">
        <authorList>
            <consortium name="Genoscope - CEA"/>
            <person name="William W."/>
        </authorList>
    </citation>
    <scope>NUCLEOTIDE SEQUENCE</scope>
</reference>
<dbReference type="Proteomes" id="UP001295469">
    <property type="component" value="Chromosome C03"/>
</dbReference>
<organism evidence="2">
    <name type="scientific">Brassica napus</name>
    <name type="common">Rape</name>
    <dbReference type="NCBI Taxonomy" id="3708"/>
    <lineage>
        <taxon>Eukaryota</taxon>
        <taxon>Viridiplantae</taxon>
        <taxon>Streptophyta</taxon>
        <taxon>Embryophyta</taxon>
        <taxon>Tracheophyta</taxon>
        <taxon>Spermatophyta</taxon>
        <taxon>Magnoliopsida</taxon>
        <taxon>eudicotyledons</taxon>
        <taxon>Gunneridae</taxon>
        <taxon>Pentapetalae</taxon>
        <taxon>rosids</taxon>
        <taxon>malvids</taxon>
        <taxon>Brassicales</taxon>
        <taxon>Brassicaceae</taxon>
        <taxon>Brassiceae</taxon>
        <taxon>Brassica</taxon>
    </lineage>
</organism>